<proteinExistence type="predicted"/>
<sequence length="79" mass="8722">MADTTDINKAGTDEFQRVSQVSEEGAQIIVQKREELGGFSSWEQIQQVTGISTMMIESLKDAGFYVTQASTPTPRTPPR</sequence>
<accession>A0ABT5C337</accession>
<evidence type="ECO:0000313" key="1">
    <source>
        <dbReference type="EMBL" id="MDC0680816.1"/>
    </source>
</evidence>
<dbReference type="EMBL" id="JAQNDK010000002">
    <property type="protein sequence ID" value="MDC0680816.1"/>
    <property type="molecule type" value="Genomic_DNA"/>
</dbReference>
<organism evidence="1 2">
    <name type="scientific">Sorangium atrum</name>
    <dbReference type="NCBI Taxonomy" id="2995308"/>
    <lineage>
        <taxon>Bacteria</taxon>
        <taxon>Pseudomonadati</taxon>
        <taxon>Myxococcota</taxon>
        <taxon>Polyangia</taxon>
        <taxon>Polyangiales</taxon>
        <taxon>Polyangiaceae</taxon>
        <taxon>Sorangium</taxon>
    </lineage>
</organism>
<dbReference type="SUPFAM" id="SSF47781">
    <property type="entry name" value="RuvA domain 2-like"/>
    <property type="match status" value="1"/>
</dbReference>
<dbReference type="Gene3D" id="1.10.150.280">
    <property type="entry name" value="AF1531-like domain"/>
    <property type="match status" value="1"/>
</dbReference>
<evidence type="ECO:0000313" key="2">
    <source>
        <dbReference type="Proteomes" id="UP001217485"/>
    </source>
</evidence>
<dbReference type="InterPro" id="IPR010994">
    <property type="entry name" value="RuvA_2-like"/>
</dbReference>
<name>A0ABT5C337_9BACT</name>
<dbReference type="Proteomes" id="UP001217485">
    <property type="component" value="Unassembled WGS sequence"/>
</dbReference>
<comment type="caution">
    <text evidence="1">The sequence shown here is derived from an EMBL/GenBank/DDBJ whole genome shotgun (WGS) entry which is preliminary data.</text>
</comment>
<protein>
    <submittedName>
        <fullName evidence="1">Helix-hairpin-helix domain-containing protein</fullName>
    </submittedName>
</protein>
<gene>
    <name evidence="1" type="ORF">POL72_23960</name>
</gene>
<keyword evidence="2" id="KW-1185">Reference proteome</keyword>
<reference evidence="1 2" key="1">
    <citation type="submission" date="2023-01" db="EMBL/GenBank/DDBJ databases">
        <title>Minimal conservation of predation-associated metabolite biosynthetic gene clusters underscores biosynthetic potential of Myxococcota including descriptions for ten novel species: Archangium lansinium sp. nov., Myxococcus landrumus sp. nov., Nannocystis bai.</title>
        <authorList>
            <person name="Ahearne A."/>
            <person name="Stevens C."/>
            <person name="Dowd S."/>
        </authorList>
    </citation>
    <scope>NUCLEOTIDE SEQUENCE [LARGE SCALE GENOMIC DNA]</scope>
    <source>
        <strain evidence="1 2">WIWO2</strain>
    </source>
</reference>
<dbReference type="Pfam" id="PF12836">
    <property type="entry name" value="HHH_3"/>
    <property type="match status" value="1"/>
</dbReference>
<dbReference type="RefSeq" id="WP_272097841.1">
    <property type="nucleotide sequence ID" value="NZ_JAQNDK010000002.1"/>
</dbReference>